<feature type="transmembrane region" description="Helical" evidence="1">
    <location>
        <begin position="95"/>
        <end position="114"/>
    </location>
</feature>
<evidence type="ECO:0008006" key="4">
    <source>
        <dbReference type="Google" id="ProtNLM"/>
    </source>
</evidence>
<proteinExistence type="predicted"/>
<dbReference type="AlphaFoldDB" id="A0A261TQI4"/>
<dbReference type="Proteomes" id="UP000216885">
    <property type="component" value="Unassembled WGS sequence"/>
</dbReference>
<name>A0A261TQI4_9BORD</name>
<feature type="transmembrane region" description="Helical" evidence="1">
    <location>
        <begin position="12"/>
        <end position="35"/>
    </location>
</feature>
<comment type="caution">
    <text evidence="2">The sequence shown here is derived from an EMBL/GenBank/DDBJ whole genome shotgun (WGS) entry which is preliminary data.</text>
</comment>
<organism evidence="2 3">
    <name type="scientific">Bordetella genomosp. 4</name>
    <dbReference type="NCBI Taxonomy" id="463044"/>
    <lineage>
        <taxon>Bacteria</taxon>
        <taxon>Pseudomonadati</taxon>
        <taxon>Pseudomonadota</taxon>
        <taxon>Betaproteobacteria</taxon>
        <taxon>Burkholderiales</taxon>
        <taxon>Alcaligenaceae</taxon>
        <taxon>Bordetella</taxon>
    </lineage>
</organism>
<keyword evidence="1" id="KW-0812">Transmembrane</keyword>
<dbReference type="Pfam" id="PF13663">
    <property type="entry name" value="DUF4148"/>
    <property type="match status" value="1"/>
</dbReference>
<reference evidence="2 3" key="1">
    <citation type="submission" date="2017-05" db="EMBL/GenBank/DDBJ databases">
        <title>Complete and WGS of Bordetella genogroups.</title>
        <authorList>
            <person name="Spilker T."/>
            <person name="LiPuma J."/>
        </authorList>
    </citation>
    <scope>NUCLEOTIDE SEQUENCE [LARGE SCALE GENOMIC DNA]</scope>
    <source>
        <strain evidence="2 3">AU9919</strain>
    </source>
</reference>
<protein>
    <recommendedName>
        <fullName evidence="4">DUF4148 domain-containing protein</fullName>
    </recommendedName>
</protein>
<dbReference type="EMBL" id="NEVQ01000022">
    <property type="protein sequence ID" value="OZI50883.1"/>
    <property type="molecule type" value="Genomic_DNA"/>
</dbReference>
<sequence>MPFVFATVFPSTYRLVGIRICLPLYLTLLQIPWVLKPQSRRHIRDTRQFFNNTHGQTAHGSNHNTMPCRLFKTRFVVHSSTNHHFLSRLTMKTQFAIFAIALSALSAGTAAHAAEETYVPPSFSTLSRAEVTADLATAKAAGNVQPGDQTYIPVSPSTLSRAEVKADLAAWKQAGLSSEWRGNATPDIYSTAYRTKLAVYEHSVAAQAGRIASVS</sequence>
<evidence type="ECO:0000313" key="3">
    <source>
        <dbReference type="Proteomes" id="UP000216885"/>
    </source>
</evidence>
<evidence type="ECO:0000256" key="1">
    <source>
        <dbReference type="SAM" id="Phobius"/>
    </source>
</evidence>
<evidence type="ECO:0000313" key="2">
    <source>
        <dbReference type="EMBL" id="OZI50883.1"/>
    </source>
</evidence>
<keyword evidence="3" id="KW-1185">Reference proteome</keyword>
<dbReference type="InterPro" id="IPR025421">
    <property type="entry name" value="DUF4148"/>
</dbReference>
<gene>
    <name evidence="2" type="ORF">CAL20_23990</name>
</gene>
<keyword evidence="1" id="KW-0472">Membrane</keyword>
<accession>A0A261TQI4</accession>
<keyword evidence="1" id="KW-1133">Transmembrane helix</keyword>